<dbReference type="EMBL" id="BARW01016716">
    <property type="protein sequence ID" value="GAI94278.1"/>
    <property type="molecule type" value="Genomic_DNA"/>
</dbReference>
<gene>
    <name evidence="1" type="ORF">S12H4_29034</name>
</gene>
<sequence>MPALAVDTKASIAANAIVTPPIVPKILYPPVDRGVSECANSSLSSKPVVTKRVNA</sequence>
<organism evidence="1">
    <name type="scientific">marine sediment metagenome</name>
    <dbReference type="NCBI Taxonomy" id="412755"/>
    <lineage>
        <taxon>unclassified sequences</taxon>
        <taxon>metagenomes</taxon>
        <taxon>ecological metagenomes</taxon>
    </lineage>
</organism>
<proteinExistence type="predicted"/>
<reference evidence="1" key="1">
    <citation type="journal article" date="2014" name="Front. Microbiol.">
        <title>High frequency of phylogenetically diverse reductive dehalogenase-homologous genes in deep subseafloor sedimentary metagenomes.</title>
        <authorList>
            <person name="Kawai M."/>
            <person name="Futagami T."/>
            <person name="Toyoda A."/>
            <person name="Takaki Y."/>
            <person name="Nishi S."/>
            <person name="Hori S."/>
            <person name="Arai W."/>
            <person name="Tsubouchi T."/>
            <person name="Morono Y."/>
            <person name="Uchiyama I."/>
            <person name="Ito T."/>
            <person name="Fujiyama A."/>
            <person name="Inagaki F."/>
            <person name="Takami H."/>
        </authorList>
    </citation>
    <scope>NUCLEOTIDE SEQUENCE</scope>
    <source>
        <strain evidence="1">Expedition CK06-06</strain>
    </source>
</reference>
<name>X1SMV4_9ZZZZ</name>
<accession>X1SMV4</accession>
<dbReference type="AlphaFoldDB" id="X1SMV4"/>
<evidence type="ECO:0000313" key="1">
    <source>
        <dbReference type="EMBL" id="GAI94278.1"/>
    </source>
</evidence>
<protein>
    <submittedName>
        <fullName evidence="1">Uncharacterized protein</fullName>
    </submittedName>
</protein>
<comment type="caution">
    <text evidence="1">The sequence shown here is derived from an EMBL/GenBank/DDBJ whole genome shotgun (WGS) entry which is preliminary data.</text>
</comment>